<keyword evidence="4" id="KW-0804">Transcription</keyword>
<dbReference type="EMBL" id="JAJEPW010000046">
    <property type="protein sequence ID" value="MCC2130381.1"/>
    <property type="molecule type" value="Genomic_DNA"/>
</dbReference>
<dbReference type="Proteomes" id="UP001199319">
    <property type="component" value="Unassembled WGS sequence"/>
</dbReference>
<dbReference type="Gene3D" id="1.10.10.10">
    <property type="entry name" value="Winged helix-like DNA-binding domain superfamily/Winged helix DNA-binding domain"/>
    <property type="match status" value="1"/>
</dbReference>
<evidence type="ECO:0000313" key="5">
    <source>
        <dbReference type="EMBL" id="MCC2130381.1"/>
    </source>
</evidence>
<gene>
    <name evidence="5" type="ORF">LKD37_12810</name>
</gene>
<reference evidence="5" key="1">
    <citation type="submission" date="2021-10" db="EMBL/GenBank/DDBJ databases">
        <title>Anaerobic single-cell dispensing facilitates the cultivation of human gut bacteria.</title>
        <authorList>
            <person name="Afrizal A."/>
        </authorList>
    </citation>
    <scope>NUCLEOTIDE SEQUENCE</scope>
    <source>
        <strain evidence="5">CLA-AA-H272</strain>
    </source>
</reference>
<accession>A0AAE3AD38</accession>
<dbReference type="Gene3D" id="1.10.4040.10">
    <property type="entry name" value="Penicillinase repressor domain"/>
    <property type="match status" value="1"/>
</dbReference>
<dbReference type="InterPro" id="IPR005650">
    <property type="entry name" value="BlaI_family"/>
</dbReference>
<keyword evidence="3" id="KW-0238">DNA-binding</keyword>
<evidence type="ECO:0000256" key="3">
    <source>
        <dbReference type="ARBA" id="ARBA00023125"/>
    </source>
</evidence>
<dbReference type="AlphaFoldDB" id="A0AAE3AD38"/>
<dbReference type="GO" id="GO:0045892">
    <property type="term" value="P:negative regulation of DNA-templated transcription"/>
    <property type="evidence" value="ECO:0007669"/>
    <property type="project" value="InterPro"/>
</dbReference>
<organism evidence="5 6">
    <name type="scientific">Brotocaccenecus cirricatena</name>
    <dbReference type="NCBI Taxonomy" id="3064195"/>
    <lineage>
        <taxon>Bacteria</taxon>
        <taxon>Bacillati</taxon>
        <taxon>Bacillota</taxon>
        <taxon>Clostridia</taxon>
        <taxon>Eubacteriales</taxon>
        <taxon>Oscillospiraceae</taxon>
        <taxon>Brotocaccenecus</taxon>
    </lineage>
</organism>
<dbReference type="RefSeq" id="WP_302929573.1">
    <property type="nucleotide sequence ID" value="NZ_JAJEPW010000046.1"/>
</dbReference>
<keyword evidence="6" id="KW-1185">Reference proteome</keyword>
<name>A0AAE3AD38_9FIRM</name>
<evidence type="ECO:0000256" key="4">
    <source>
        <dbReference type="ARBA" id="ARBA00023163"/>
    </source>
</evidence>
<evidence type="ECO:0000256" key="1">
    <source>
        <dbReference type="ARBA" id="ARBA00011046"/>
    </source>
</evidence>
<proteinExistence type="inferred from homology"/>
<dbReference type="InterPro" id="IPR036388">
    <property type="entry name" value="WH-like_DNA-bd_sf"/>
</dbReference>
<dbReference type="Pfam" id="PF03965">
    <property type="entry name" value="Penicillinase_R"/>
    <property type="match status" value="1"/>
</dbReference>
<evidence type="ECO:0000313" key="6">
    <source>
        <dbReference type="Proteomes" id="UP001199319"/>
    </source>
</evidence>
<comment type="caution">
    <text evidence="5">The sequence shown here is derived from an EMBL/GenBank/DDBJ whole genome shotgun (WGS) entry which is preliminary data.</text>
</comment>
<dbReference type="InterPro" id="IPR036390">
    <property type="entry name" value="WH_DNA-bd_sf"/>
</dbReference>
<keyword evidence="2" id="KW-0805">Transcription regulation</keyword>
<dbReference type="GO" id="GO:0003677">
    <property type="term" value="F:DNA binding"/>
    <property type="evidence" value="ECO:0007669"/>
    <property type="project" value="UniProtKB-KW"/>
</dbReference>
<dbReference type="SUPFAM" id="SSF46785">
    <property type="entry name" value="Winged helix' DNA-binding domain"/>
    <property type="match status" value="1"/>
</dbReference>
<protein>
    <submittedName>
        <fullName evidence="5">BlaI/MecI/CopY family transcriptional regulator</fullName>
    </submittedName>
</protein>
<dbReference type="PIRSF" id="PIRSF019455">
    <property type="entry name" value="CopR_AtkY"/>
    <property type="match status" value="1"/>
</dbReference>
<evidence type="ECO:0000256" key="2">
    <source>
        <dbReference type="ARBA" id="ARBA00023015"/>
    </source>
</evidence>
<comment type="similarity">
    <text evidence="1">Belongs to the BlaI transcriptional regulatory family.</text>
</comment>
<sequence>MKNYRLGDMELEFANLIWEHEPILSGELVQLCEQKFSWKKSTTYTMLKRLCNKGIFQNNSGSVTSVLTKQEWITKQSEGFVEDNFNGSLPQFLVAFTRRKKLSKQEITEIQKIIKQNAEE</sequence>